<dbReference type="AlphaFoldDB" id="A0A923LSF0"/>
<dbReference type="NCBIfam" id="TIGR02888">
    <property type="entry name" value="spore_YlmC_YmxH"/>
    <property type="match status" value="1"/>
</dbReference>
<evidence type="ECO:0000259" key="1">
    <source>
        <dbReference type="Pfam" id="PF05239"/>
    </source>
</evidence>
<dbReference type="SUPFAM" id="SSF50346">
    <property type="entry name" value="PRC-barrel domain"/>
    <property type="match status" value="1"/>
</dbReference>
<name>A0A923LSF0_9FIRM</name>
<evidence type="ECO:0000313" key="3">
    <source>
        <dbReference type="Proteomes" id="UP000606720"/>
    </source>
</evidence>
<dbReference type="RefSeq" id="WP_178051269.1">
    <property type="nucleotide sequence ID" value="NZ_JACOPH010000013.1"/>
</dbReference>
<dbReference type="EMBL" id="JACOPH010000013">
    <property type="protein sequence ID" value="MBC5715033.1"/>
    <property type="molecule type" value="Genomic_DNA"/>
</dbReference>
<dbReference type="Proteomes" id="UP000606720">
    <property type="component" value="Unassembled WGS sequence"/>
</dbReference>
<comment type="caution">
    <text evidence="2">The sequence shown here is derived from an EMBL/GenBank/DDBJ whole genome shotgun (WGS) entry which is preliminary data.</text>
</comment>
<dbReference type="InterPro" id="IPR014238">
    <property type="entry name" value="Spore_YlmC/YmxH"/>
</dbReference>
<dbReference type="PANTHER" id="PTHR40061">
    <property type="entry name" value="SPORULATION PROTEIN YLMC-RELATED"/>
    <property type="match status" value="1"/>
</dbReference>
<dbReference type="Gene3D" id="2.30.30.240">
    <property type="entry name" value="PRC-barrel domain"/>
    <property type="match status" value="1"/>
</dbReference>
<sequence>MRLCELQEKEVINVCDCKCLGNVIDLEFDEQSGCIRAIIVPGPCKVFGLFGHEFELCIPWKCIVRIGSDIILVEIKEEDVRKKL</sequence>
<protein>
    <submittedName>
        <fullName evidence="2">YlmC/YmxH family sporulation protein</fullName>
    </submittedName>
</protein>
<dbReference type="InterPro" id="IPR027275">
    <property type="entry name" value="PRC-brl_dom"/>
</dbReference>
<feature type="domain" description="PRC-barrel" evidence="1">
    <location>
        <begin position="2"/>
        <end position="79"/>
    </location>
</feature>
<gene>
    <name evidence="2" type="ORF">H8S17_12635</name>
</gene>
<evidence type="ECO:0000313" key="2">
    <source>
        <dbReference type="EMBL" id="MBC5715033.1"/>
    </source>
</evidence>
<keyword evidence="3" id="KW-1185">Reference proteome</keyword>
<reference evidence="2" key="1">
    <citation type="submission" date="2020-08" db="EMBL/GenBank/DDBJ databases">
        <title>Genome public.</title>
        <authorList>
            <person name="Liu C."/>
            <person name="Sun Q."/>
        </authorList>
    </citation>
    <scope>NUCLEOTIDE SEQUENCE</scope>
    <source>
        <strain evidence="2">BX1005</strain>
    </source>
</reference>
<dbReference type="InterPro" id="IPR011033">
    <property type="entry name" value="PRC_barrel-like_sf"/>
</dbReference>
<accession>A0A923LSF0</accession>
<organism evidence="2 3">
    <name type="scientific">Roseburia zhanii</name>
    <dbReference type="NCBI Taxonomy" id="2763064"/>
    <lineage>
        <taxon>Bacteria</taxon>
        <taxon>Bacillati</taxon>
        <taxon>Bacillota</taxon>
        <taxon>Clostridia</taxon>
        <taxon>Lachnospirales</taxon>
        <taxon>Lachnospiraceae</taxon>
        <taxon>Roseburia</taxon>
    </lineage>
</organism>
<proteinExistence type="predicted"/>
<dbReference type="PANTHER" id="PTHR40061:SF1">
    <property type="entry name" value="SPORULATION PROTEIN YLMC-RELATED"/>
    <property type="match status" value="1"/>
</dbReference>
<dbReference type="Pfam" id="PF05239">
    <property type="entry name" value="PRC"/>
    <property type="match status" value="1"/>
</dbReference>